<reference evidence="2 3" key="1">
    <citation type="submission" date="2019-01" db="EMBL/GenBank/DDBJ databases">
        <title>Zoogloea oleivorans genome sequencing and assembly.</title>
        <authorList>
            <person name="Tancsics A."/>
            <person name="Farkas M."/>
            <person name="Kriszt B."/>
            <person name="Maroti G."/>
            <person name="Horvath B."/>
        </authorList>
    </citation>
    <scope>NUCLEOTIDE SEQUENCE [LARGE SCALE GENOMIC DNA]</scope>
    <source>
        <strain evidence="2 3">Buc</strain>
    </source>
</reference>
<dbReference type="OrthoDB" id="9774608at2"/>
<name>A0A6C2D6K3_9RHOO</name>
<feature type="domain" description="Transposase InsH N-terminal" evidence="1">
    <location>
        <begin position="24"/>
        <end position="119"/>
    </location>
</feature>
<dbReference type="InterPro" id="IPR008490">
    <property type="entry name" value="Transposase_InsH_N"/>
</dbReference>
<accession>A0A6C2D6K3</accession>
<sequence length="170" mass="19598">MQRPCNTDSTQTALFTSMRWPRAKTPKRADMLAFVEAAIPWGKLEEITRPLYQSDIRKTGRKGYSLRMLLKCYVLQLLWAMSDRQTEAELLDSHAMSRFIGSDPWEPRPPSASVLRQFRVLVHGTDWPRPSWDIRQVVADALHDAGVEFRRGEITDPVFRRITKSQGPEA</sequence>
<dbReference type="AlphaFoldDB" id="A0A6C2D6K3"/>
<protein>
    <submittedName>
        <fullName evidence="2">Transposase</fullName>
    </submittedName>
</protein>
<dbReference type="Proteomes" id="UP000389128">
    <property type="component" value="Unassembled WGS sequence"/>
</dbReference>
<dbReference type="Pfam" id="PF05598">
    <property type="entry name" value="DUF772"/>
    <property type="match status" value="1"/>
</dbReference>
<evidence type="ECO:0000259" key="1">
    <source>
        <dbReference type="Pfam" id="PF05598"/>
    </source>
</evidence>
<dbReference type="EMBL" id="SDKK01000001">
    <property type="protein sequence ID" value="TYC62098.1"/>
    <property type="molecule type" value="Genomic_DNA"/>
</dbReference>
<keyword evidence="3" id="KW-1185">Reference proteome</keyword>
<comment type="caution">
    <text evidence="2">The sequence shown here is derived from an EMBL/GenBank/DDBJ whole genome shotgun (WGS) entry which is preliminary data.</text>
</comment>
<proteinExistence type="predicted"/>
<evidence type="ECO:0000313" key="3">
    <source>
        <dbReference type="Proteomes" id="UP000389128"/>
    </source>
</evidence>
<organism evidence="2 3">
    <name type="scientific">Zoogloea oleivorans</name>
    <dbReference type="NCBI Taxonomy" id="1552750"/>
    <lineage>
        <taxon>Bacteria</taxon>
        <taxon>Pseudomonadati</taxon>
        <taxon>Pseudomonadota</taxon>
        <taxon>Betaproteobacteria</taxon>
        <taxon>Rhodocyclales</taxon>
        <taxon>Zoogloeaceae</taxon>
        <taxon>Zoogloea</taxon>
    </lineage>
</organism>
<gene>
    <name evidence="2" type="ORF">ETQ85_00630</name>
</gene>
<evidence type="ECO:0000313" key="2">
    <source>
        <dbReference type="EMBL" id="TYC62098.1"/>
    </source>
</evidence>